<gene>
    <name evidence="1" type="ORF">SCALOS_LOCUS51</name>
</gene>
<proteinExistence type="predicted"/>
<evidence type="ECO:0000313" key="1">
    <source>
        <dbReference type="EMBL" id="CAG8434310.1"/>
    </source>
</evidence>
<keyword evidence="2" id="KW-1185">Reference proteome</keyword>
<reference evidence="1" key="1">
    <citation type="submission" date="2021-06" db="EMBL/GenBank/DDBJ databases">
        <authorList>
            <person name="Kallberg Y."/>
            <person name="Tangrot J."/>
            <person name="Rosling A."/>
        </authorList>
    </citation>
    <scope>NUCLEOTIDE SEQUENCE</scope>
    <source>
        <strain evidence="1">AU212A</strain>
    </source>
</reference>
<sequence length="68" mass="8157">MKQLDVFFKEQKLRKIYKTYFSCCSCKKNYSYKSKYLYIPGVPLKLSSTYPKIMLWQSHVSSRSGLTW</sequence>
<evidence type="ECO:0000313" key="2">
    <source>
        <dbReference type="Proteomes" id="UP000789860"/>
    </source>
</evidence>
<protein>
    <submittedName>
        <fullName evidence="1">5214_t:CDS:1</fullName>
    </submittedName>
</protein>
<dbReference type="Proteomes" id="UP000789860">
    <property type="component" value="Unassembled WGS sequence"/>
</dbReference>
<organism evidence="1 2">
    <name type="scientific">Scutellospora calospora</name>
    <dbReference type="NCBI Taxonomy" id="85575"/>
    <lineage>
        <taxon>Eukaryota</taxon>
        <taxon>Fungi</taxon>
        <taxon>Fungi incertae sedis</taxon>
        <taxon>Mucoromycota</taxon>
        <taxon>Glomeromycotina</taxon>
        <taxon>Glomeromycetes</taxon>
        <taxon>Diversisporales</taxon>
        <taxon>Gigasporaceae</taxon>
        <taxon>Scutellospora</taxon>
    </lineage>
</organism>
<comment type="caution">
    <text evidence="1">The sequence shown here is derived from an EMBL/GenBank/DDBJ whole genome shotgun (WGS) entry which is preliminary data.</text>
</comment>
<name>A0ACA9JTY4_9GLOM</name>
<dbReference type="EMBL" id="CAJVPM010000016">
    <property type="protein sequence ID" value="CAG8434310.1"/>
    <property type="molecule type" value="Genomic_DNA"/>
</dbReference>
<accession>A0ACA9JTY4</accession>